<keyword evidence="4" id="KW-0812">Transmembrane</keyword>
<protein>
    <submittedName>
        <fullName evidence="5">F-box/kelch-repeat protein</fullName>
    </submittedName>
</protein>
<dbReference type="EMBL" id="QGNW01000088">
    <property type="protein sequence ID" value="RVW99323.1"/>
    <property type="molecule type" value="Genomic_DNA"/>
</dbReference>
<dbReference type="InterPro" id="IPR015915">
    <property type="entry name" value="Kelch-typ_b-propeller"/>
</dbReference>
<dbReference type="PANTHER" id="PTHR46344">
    <property type="entry name" value="OS02G0202900 PROTEIN"/>
    <property type="match status" value="1"/>
</dbReference>
<evidence type="ECO:0000256" key="2">
    <source>
        <dbReference type="ARBA" id="ARBA00022737"/>
    </source>
</evidence>
<feature type="region of interest" description="Disordered" evidence="3">
    <location>
        <begin position="617"/>
        <end position="639"/>
    </location>
</feature>
<comment type="caution">
    <text evidence="5">The sequence shown here is derived from an EMBL/GenBank/DDBJ whole genome shotgun (WGS) entry which is preliminary data.</text>
</comment>
<name>A0A438IRI9_VITVI</name>
<dbReference type="InterPro" id="IPR006652">
    <property type="entry name" value="Kelch_1"/>
</dbReference>
<keyword evidence="4" id="KW-1133">Transmembrane helix</keyword>
<dbReference type="Proteomes" id="UP000288805">
    <property type="component" value="Unassembled WGS sequence"/>
</dbReference>
<dbReference type="AlphaFoldDB" id="A0A438IRI9"/>
<dbReference type="SUPFAM" id="SSF117281">
    <property type="entry name" value="Kelch motif"/>
    <property type="match status" value="1"/>
</dbReference>
<dbReference type="Gene3D" id="2.120.10.80">
    <property type="entry name" value="Kelch-type beta propeller"/>
    <property type="match status" value="2"/>
</dbReference>
<feature type="transmembrane region" description="Helical" evidence="4">
    <location>
        <begin position="80"/>
        <end position="99"/>
    </location>
</feature>
<accession>A0A438IRI9</accession>
<sequence>MLSGFVSNLMFFIPRGGGVGFGDSFFTFFLFFLSDLIGLLILRFQLRILDLICFFLIASSLLESDYDLLYNGSYRRLKLVMFYGLVWYGFCILSELWVLRKNSGSLGNTLHRTTERNNSKCKSSGMAFESDWTMHRKSSAFTAQVIRPATSFMPWSCKIPIAMGGVSKKWRSFIRSKEFITVRKLAGMLEEWLYVLTMDAEGKGSHWEVLDCLGHKHQLLPPMPGPVKTGFEVVVLNGKLLVMAGCSVVGRTGSASADVYQYDSCLNRLVSGNAPCPACKSDLDLELPPYLGESNRLEFWVNSVVFFLDLLNEAALACVPLICWSKLANMNVARYDFACAEVNGMVYAVGGYGADGDSLSSAEMYDADADKWILIESLRRPRYGCFACGFEGKLYVMGGRSSFTIGNSRFVDVYNPERHTWCEMKNGRVMVTAHAVLGKKLFCMEWKNQRKLAIFNPEDNSWKMVPVPLTGSSSIGFRFGILEGKLLLFSLEEDPGYRTLLYDPDAAPGSEWQTSEIKPSAQNASVRVVWLKSGLRSGVMDNLLGVDFNYQSSFSQRHNVRSSALIRCSLRLRLRQPHLRHSVLRVCLRHSVFYSCLRHSIHTFLRLRFGSSLFSTPFSQPQPQPQPQQQQQTPFFQQPSSSGFGYQTPFAAPQSTPAPQLTTQMAPVAPLPFSLADRDVQAIVEAYRDEPGNPKYAFKHLLFSVTDPQFRVKPAGASDIMWAEAMGKLEGMESSDRERLWPQLVQGFKDLSQRLKVNPVFWE</sequence>
<dbReference type="PANTHER" id="PTHR46344:SF1">
    <property type="entry name" value="OS02G0504900 PROTEIN"/>
    <property type="match status" value="1"/>
</dbReference>
<feature type="compositionally biased region" description="Low complexity" evidence="3">
    <location>
        <begin position="627"/>
        <end position="639"/>
    </location>
</feature>
<keyword evidence="4" id="KW-0472">Membrane</keyword>
<evidence type="ECO:0000313" key="6">
    <source>
        <dbReference type="Proteomes" id="UP000288805"/>
    </source>
</evidence>
<keyword evidence="2" id="KW-0677">Repeat</keyword>
<evidence type="ECO:0000313" key="5">
    <source>
        <dbReference type="EMBL" id="RVW99323.1"/>
    </source>
</evidence>
<organism evidence="5 6">
    <name type="scientific">Vitis vinifera</name>
    <name type="common">Grape</name>
    <dbReference type="NCBI Taxonomy" id="29760"/>
    <lineage>
        <taxon>Eukaryota</taxon>
        <taxon>Viridiplantae</taxon>
        <taxon>Streptophyta</taxon>
        <taxon>Embryophyta</taxon>
        <taxon>Tracheophyta</taxon>
        <taxon>Spermatophyta</taxon>
        <taxon>Magnoliopsida</taxon>
        <taxon>eudicotyledons</taxon>
        <taxon>Gunneridae</taxon>
        <taxon>Pentapetalae</taxon>
        <taxon>rosids</taxon>
        <taxon>Vitales</taxon>
        <taxon>Vitaceae</taxon>
        <taxon>Viteae</taxon>
        <taxon>Vitis</taxon>
    </lineage>
</organism>
<evidence type="ECO:0000256" key="1">
    <source>
        <dbReference type="ARBA" id="ARBA00022441"/>
    </source>
</evidence>
<keyword evidence="1" id="KW-0880">Kelch repeat</keyword>
<evidence type="ECO:0000256" key="4">
    <source>
        <dbReference type="SAM" id="Phobius"/>
    </source>
</evidence>
<dbReference type="Pfam" id="PF01344">
    <property type="entry name" value="Kelch_1"/>
    <property type="match status" value="2"/>
</dbReference>
<evidence type="ECO:0000256" key="3">
    <source>
        <dbReference type="SAM" id="MobiDB-lite"/>
    </source>
</evidence>
<feature type="transmembrane region" description="Helical" evidence="4">
    <location>
        <begin position="21"/>
        <end position="42"/>
    </location>
</feature>
<proteinExistence type="predicted"/>
<gene>
    <name evidence="5" type="primary">VvCHDp000833_0</name>
    <name evidence="5" type="ORF">CK203_030641</name>
</gene>
<reference evidence="5 6" key="1">
    <citation type="journal article" date="2018" name="PLoS Genet.">
        <title>Population sequencing reveals clonal diversity and ancestral inbreeding in the grapevine cultivar Chardonnay.</title>
        <authorList>
            <person name="Roach M.J."/>
            <person name="Johnson D.L."/>
            <person name="Bohlmann J."/>
            <person name="van Vuuren H.J."/>
            <person name="Jones S.J."/>
            <person name="Pretorius I.S."/>
            <person name="Schmidt S.A."/>
            <person name="Borneman A.R."/>
        </authorList>
    </citation>
    <scope>NUCLEOTIDE SEQUENCE [LARGE SCALE GENOMIC DNA]</scope>
    <source>
        <strain evidence="6">cv. Chardonnay</strain>
        <tissue evidence="5">Leaf</tissue>
    </source>
</reference>
<dbReference type="SMART" id="SM00612">
    <property type="entry name" value="Kelch"/>
    <property type="match status" value="2"/>
</dbReference>